<gene>
    <name evidence="1" type="ORF">M9458_023400</name>
</gene>
<sequence>MSHFVVLLFFPHSHDSSHVLFPPDLISHLLDSVVDPLTEEVRQLKYEQIVVAESYSGPRLSFPLSVTDTNALLSAFKEEQ</sequence>
<dbReference type="AlphaFoldDB" id="A0ABD0Q3Y6"/>
<proteinExistence type="predicted"/>
<evidence type="ECO:0000313" key="1">
    <source>
        <dbReference type="EMBL" id="KAL0180994.1"/>
    </source>
</evidence>
<reference evidence="1 2" key="1">
    <citation type="submission" date="2024-05" db="EMBL/GenBank/DDBJ databases">
        <title>Genome sequencing and assembly of Indian major carp, Cirrhinus mrigala (Hamilton, 1822).</title>
        <authorList>
            <person name="Mohindra V."/>
            <person name="Chowdhury L.M."/>
            <person name="Lal K."/>
            <person name="Jena J.K."/>
        </authorList>
    </citation>
    <scope>NUCLEOTIDE SEQUENCE [LARGE SCALE GENOMIC DNA]</scope>
    <source>
        <strain evidence="1">CM1030</strain>
        <tissue evidence="1">Blood</tissue>
    </source>
</reference>
<comment type="caution">
    <text evidence="1">The sequence shown here is derived from an EMBL/GenBank/DDBJ whole genome shotgun (WGS) entry which is preliminary data.</text>
</comment>
<organism evidence="1 2">
    <name type="scientific">Cirrhinus mrigala</name>
    <name type="common">Mrigala</name>
    <dbReference type="NCBI Taxonomy" id="683832"/>
    <lineage>
        <taxon>Eukaryota</taxon>
        <taxon>Metazoa</taxon>
        <taxon>Chordata</taxon>
        <taxon>Craniata</taxon>
        <taxon>Vertebrata</taxon>
        <taxon>Euteleostomi</taxon>
        <taxon>Actinopterygii</taxon>
        <taxon>Neopterygii</taxon>
        <taxon>Teleostei</taxon>
        <taxon>Ostariophysi</taxon>
        <taxon>Cypriniformes</taxon>
        <taxon>Cyprinidae</taxon>
        <taxon>Labeoninae</taxon>
        <taxon>Labeonini</taxon>
        <taxon>Cirrhinus</taxon>
    </lineage>
</organism>
<keyword evidence="2" id="KW-1185">Reference proteome</keyword>
<dbReference type="Proteomes" id="UP001529510">
    <property type="component" value="Unassembled WGS sequence"/>
</dbReference>
<dbReference type="EMBL" id="JAMKFB020000011">
    <property type="protein sequence ID" value="KAL0180994.1"/>
    <property type="molecule type" value="Genomic_DNA"/>
</dbReference>
<feature type="non-terminal residue" evidence="1">
    <location>
        <position position="80"/>
    </location>
</feature>
<accession>A0ABD0Q3Y6</accession>
<protein>
    <submittedName>
        <fullName evidence="1">Uncharacterized protein</fullName>
    </submittedName>
</protein>
<evidence type="ECO:0000313" key="2">
    <source>
        <dbReference type="Proteomes" id="UP001529510"/>
    </source>
</evidence>
<name>A0ABD0Q3Y6_CIRMR</name>